<feature type="domain" description="PLA2c" evidence="5">
    <location>
        <begin position="1"/>
        <end position="555"/>
    </location>
</feature>
<evidence type="ECO:0000256" key="2">
    <source>
        <dbReference type="ARBA" id="ARBA00023098"/>
    </source>
</evidence>
<dbReference type="InterPro" id="IPR002642">
    <property type="entry name" value="LysoPLipase_cat_dom"/>
</dbReference>
<keyword evidence="2 3" id="KW-0443">Lipid metabolism</keyword>
<keyword evidence="4" id="KW-0812">Transmembrane</keyword>
<accession>A0AAV2RC54</accession>
<organism evidence="6 7">
    <name type="scientific">Meganyctiphanes norvegica</name>
    <name type="common">Northern krill</name>
    <name type="synonym">Thysanopoda norvegica</name>
    <dbReference type="NCBI Taxonomy" id="48144"/>
    <lineage>
        <taxon>Eukaryota</taxon>
        <taxon>Metazoa</taxon>
        <taxon>Ecdysozoa</taxon>
        <taxon>Arthropoda</taxon>
        <taxon>Crustacea</taxon>
        <taxon>Multicrustacea</taxon>
        <taxon>Malacostraca</taxon>
        <taxon>Eumalacostraca</taxon>
        <taxon>Eucarida</taxon>
        <taxon>Euphausiacea</taxon>
        <taxon>Euphausiidae</taxon>
        <taxon>Meganyctiphanes</taxon>
    </lineage>
</organism>
<gene>
    <name evidence="6" type="ORF">MNOR_LOCUS22531</name>
</gene>
<name>A0AAV2RC54_MEGNR</name>
<evidence type="ECO:0000313" key="6">
    <source>
        <dbReference type="EMBL" id="CAL4121649.1"/>
    </source>
</evidence>
<sequence length="555" mass="65314">CISTLYCDTLKVKEFQQTLRESVGRHWLWNIFNIHLYMADMLSKYWKGQCMCPVDIFGHFLGDMLLGKEKKNHMKLSDLQARISEADVPFPLFAGLHATERSSVEFSEWVEFSPYEIGLAKYGTFMETEDFGSKFFAGKRVKKLNEFPLHYLQAVWGSAFTINLKNLITNFICTATEDIDDITSKKPCPKDEEDSVSDTNFDGSKRGVEDFAGRTSNLPMKWPSDDSEKRCSSSGWTSLVIWNFLAFFIFLLTWTSSQTTWMTWIWTSLIIWILWLIFTSSLCEGKMNKWIVSACVRIDKSYLLNLRALKPGRVYNPFRDLPFRYVFVQDQSNRERNKKDYKEDTSDKYSHGCKFQPLHKESERISVMDSGFTFCSPYPLLLRRQRSVDIFLSFDFSLRYEDLHINRSTFKQLVKAEKWAKERHIPFPPVKEKIDKYLGKKIQECYVFDSTNDAHVPVILHFPLVNNKFRQYKSPGVIRTSEEEFDFAQFSCFGKNSEFGTLKCHYDSKEFDRLAKLMEFNTLLHKDTIMQQINNFIINKRQDKHGIRKIFRWCK</sequence>
<reference evidence="6 7" key="1">
    <citation type="submission" date="2024-05" db="EMBL/GenBank/DDBJ databases">
        <authorList>
            <person name="Wallberg A."/>
        </authorList>
    </citation>
    <scope>NUCLEOTIDE SEQUENCE [LARGE SCALE GENOMIC DNA]</scope>
</reference>
<dbReference type="PANTHER" id="PTHR10728:SF32">
    <property type="entry name" value="CYTOSOLIC PHOSPHOLIPASE A2 BETA"/>
    <property type="match status" value="1"/>
</dbReference>
<evidence type="ECO:0000259" key="5">
    <source>
        <dbReference type="PROSITE" id="PS51210"/>
    </source>
</evidence>
<feature type="non-terminal residue" evidence="6">
    <location>
        <position position="1"/>
    </location>
</feature>
<evidence type="ECO:0000256" key="3">
    <source>
        <dbReference type="PROSITE-ProRule" id="PRU00555"/>
    </source>
</evidence>
<keyword evidence="7" id="KW-1185">Reference proteome</keyword>
<feature type="transmembrane region" description="Helical" evidence="4">
    <location>
        <begin position="236"/>
        <end position="255"/>
    </location>
</feature>
<dbReference type="Pfam" id="PF01735">
    <property type="entry name" value="PLA2_B"/>
    <property type="match status" value="2"/>
</dbReference>
<dbReference type="GO" id="GO:0005544">
    <property type="term" value="F:calcium-dependent phospholipid binding"/>
    <property type="evidence" value="ECO:0007669"/>
    <property type="project" value="TreeGrafter"/>
</dbReference>
<dbReference type="Proteomes" id="UP001497623">
    <property type="component" value="Unassembled WGS sequence"/>
</dbReference>
<proteinExistence type="predicted"/>
<dbReference type="GO" id="GO:0046475">
    <property type="term" value="P:glycerophospholipid catabolic process"/>
    <property type="evidence" value="ECO:0007669"/>
    <property type="project" value="TreeGrafter"/>
</dbReference>
<dbReference type="GO" id="GO:0005509">
    <property type="term" value="F:calcium ion binding"/>
    <property type="evidence" value="ECO:0007669"/>
    <property type="project" value="TreeGrafter"/>
</dbReference>
<dbReference type="SUPFAM" id="SSF52151">
    <property type="entry name" value="FabD/lysophospholipase-like"/>
    <property type="match status" value="1"/>
</dbReference>
<feature type="transmembrane region" description="Helical" evidence="4">
    <location>
        <begin position="261"/>
        <end position="283"/>
    </location>
</feature>
<protein>
    <recommendedName>
        <fullName evidence="5">PLA2c domain-containing protein</fullName>
    </recommendedName>
</protein>
<evidence type="ECO:0000313" key="7">
    <source>
        <dbReference type="Proteomes" id="UP001497623"/>
    </source>
</evidence>
<dbReference type="AlphaFoldDB" id="A0AAV2RC54"/>
<keyword evidence="4" id="KW-0472">Membrane</keyword>
<dbReference type="SMART" id="SM00022">
    <property type="entry name" value="PLAc"/>
    <property type="match status" value="1"/>
</dbReference>
<dbReference type="GO" id="GO:0005829">
    <property type="term" value="C:cytosol"/>
    <property type="evidence" value="ECO:0007669"/>
    <property type="project" value="TreeGrafter"/>
</dbReference>
<keyword evidence="1 3" id="KW-0378">Hydrolase</keyword>
<comment type="caution">
    <text evidence="6">The sequence shown here is derived from an EMBL/GenBank/DDBJ whole genome shotgun (WGS) entry which is preliminary data.</text>
</comment>
<evidence type="ECO:0000256" key="1">
    <source>
        <dbReference type="ARBA" id="ARBA00022801"/>
    </source>
</evidence>
<keyword evidence="4" id="KW-1133">Transmembrane helix</keyword>
<dbReference type="PANTHER" id="PTHR10728">
    <property type="entry name" value="CYTOSOLIC PHOSPHOLIPASE A2"/>
    <property type="match status" value="1"/>
</dbReference>
<dbReference type="PROSITE" id="PS51210">
    <property type="entry name" value="PLA2C"/>
    <property type="match status" value="1"/>
</dbReference>
<dbReference type="GO" id="GO:0047498">
    <property type="term" value="F:calcium-dependent phospholipase A2 activity"/>
    <property type="evidence" value="ECO:0007669"/>
    <property type="project" value="TreeGrafter"/>
</dbReference>
<dbReference type="EMBL" id="CAXKWB010019061">
    <property type="protein sequence ID" value="CAL4121649.1"/>
    <property type="molecule type" value="Genomic_DNA"/>
</dbReference>
<keyword evidence="3" id="KW-0442">Lipid degradation</keyword>
<dbReference type="InterPro" id="IPR016035">
    <property type="entry name" value="Acyl_Trfase/lysoPLipase"/>
</dbReference>
<dbReference type="Gene3D" id="3.40.1090.10">
    <property type="entry name" value="Cytosolic phospholipase A2 catalytic domain"/>
    <property type="match status" value="1"/>
</dbReference>
<evidence type="ECO:0000256" key="4">
    <source>
        <dbReference type="SAM" id="Phobius"/>
    </source>
</evidence>